<reference evidence="1 2" key="1">
    <citation type="submission" date="2018-12" db="EMBL/GenBank/DDBJ databases">
        <authorList>
            <consortium name="Pathogen Informatics"/>
        </authorList>
    </citation>
    <scope>NUCLEOTIDE SEQUENCE [LARGE SCALE GENOMIC DNA]</scope>
    <source>
        <strain evidence="1 2">NCTC10126</strain>
    </source>
</reference>
<proteinExistence type="predicted"/>
<dbReference type="EMBL" id="UZVY01000001">
    <property type="protein sequence ID" value="VDR42314.1"/>
    <property type="molecule type" value="Genomic_DNA"/>
</dbReference>
<accession>A0A3P8KCR2</accession>
<gene>
    <name evidence="1" type="ORF">NCTC10126_00834</name>
</gene>
<sequence length="63" mass="7442">MNKKCSNCLSDLRNKNEYSIYRFGNYQCCTRYCLDEITWVKPKAKYVIHNKFANVLKGLSKKA</sequence>
<evidence type="ECO:0000313" key="1">
    <source>
        <dbReference type="EMBL" id="VDR42314.1"/>
    </source>
</evidence>
<name>A0A3P8KCR2_9BACT</name>
<protein>
    <submittedName>
        <fullName evidence="1">Uncharacterized protein</fullName>
    </submittedName>
</protein>
<evidence type="ECO:0000313" key="2">
    <source>
        <dbReference type="Proteomes" id="UP000280036"/>
    </source>
</evidence>
<organism evidence="1 2">
    <name type="scientific">Mycoplasmopsis caviae</name>
    <dbReference type="NCBI Taxonomy" id="55603"/>
    <lineage>
        <taxon>Bacteria</taxon>
        <taxon>Bacillati</taxon>
        <taxon>Mycoplasmatota</taxon>
        <taxon>Mycoplasmoidales</taxon>
        <taxon>Metamycoplasmataceae</taxon>
        <taxon>Mycoplasmopsis</taxon>
    </lineage>
</organism>
<dbReference type="Proteomes" id="UP000280036">
    <property type="component" value="Unassembled WGS sequence"/>
</dbReference>
<dbReference type="AlphaFoldDB" id="A0A3P8KCR2"/>